<comment type="similarity">
    <text evidence="9">Belongs to the GSP H family.</text>
</comment>
<sequence>MTQPVFFRSVLTANRTQTGQSKGFTLLEALVVVAILGILVALAAPPLADLRERHQLQAQAEGFLDSLILARSEALRRQQRVTLCARANDSTCDPAGAWQQGWLVFADANDNAQRDAGEPVIEVHAALPAAMRLTVTNTLKAYFSYGSEGRSMSTNGAFMAGSWKFCRPSAEVGWQVVSNALGKPRLEKYTPQTCSH</sequence>
<evidence type="ECO:0000256" key="4">
    <source>
        <dbReference type="ARBA" id="ARBA00022481"/>
    </source>
</evidence>
<protein>
    <recommendedName>
        <fullName evidence="2">Type II secretion system protein H</fullName>
    </recommendedName>
    <alternativeName>
        <fullName evidence="10">General secretion pathway protein H</fullName>
    </alternativeName>
</protein>
<evidence type="ECO:0000256" key="1">
    <source>
        <dbReference type="ARBA" id="ARBA00004377"/>
    </source>
</evidence>
<evidence type="ECO:0000256" key="7">
    <source>
        <dbReference type="ARBA" id="ARBA00022989"/>
    </source>
</evidence>
<dbReference type="AlphaFoldDB" id="A0A2T7UIC0"/>
<evidence type="ECO:0000256" key="5">
    <source>
        <dbReference type="ARBA" id="ARBA00022519"/>
    </source>
</evidence>
<evidence type="ECO:0000259" key="12">
    <source>
        <dbReference type="Pfam" id="PF12019"/>
    </source>
</evidence>
<evidence type="ECO:0000313" key="13">
    <source>
        <dbReference type="EMBL" id="PVE44432.1"/>
    </source>
</evidence>
<dbReference type="InterPro" id="IPR045584">
    <property type="entry name" value="Pilin-like"/>
</dbReference>
<keyword evidence="3" id="KW-1003">Cell membrane</keyword>
<keyword evidence="7 11" id="KW-1133">Transmembrane helix</keyword>
<dbReference type="InterPro" id="IPR022346">
    <property type="entry name" value="T2SS_GspH"/>
</dbReference>
<dbReference type="Proteomes" id="UP000037507">
    <property type="component" value="Unassembled WGS sequence"/>
</dbReference>
<dbReference type="RefSeq" id="WP_053176950.1">
    <property type="nucleotide sequence ID" value="NZ_LFYT02000002.1"/>
</dbReference>
<keyword evidence="8 11" id="KW-0472">Membrane</keyword>
<dbReference type="STRING" id="1293045.H663_18015"/>
<dbReference type="EMBL" id="LFYT02000002">
    <property type="protein sequence ID" value="PVE44432.1"/>
    <property type="molecule type" value="Genomic_DNA"/>
</dbReference>
<dbReference type="GO" id="GO:0015627">
    <property type="term" value="C:type II protein secretion system complex"/>
    <property type="evidence" value="ECO:0007669"/>
    <property type="project" value="InterPro"/>
</dbReference>
<dbReference type="GO" id="GO:0015628">
    <property type="term" value="P:protein secretion by the type II secretion system"/>
    <property type="evidence" value="ECO:0007669"/>
    <property type="project" value="InterPro"/>
</dbReference>
<evidence type="ECO:0000256" key="3">
    <source>
        <dbReference type="ARBA" id="ARBA00022475"/>
    </source>
</evidence>
<dbReference type="Pfam" id="PF12019">
    <property type="entry name" value="GspH"/>
    <property type="match status" value="1"/>
</dbReference>
<evidence type="ECO:0000256" key="9">
    <source>
        <dbReference type="ARBA" id="ARBA00025772"/>
    </source>
</evidence>
<gene>
    <name evidence="13" type="ORF">H663_002455</name>
</gene>
<evidence type="ECO:0000313" key="14">
    <source>
        <dbReference type="Proteomes" id="UP000037507"/>
    </source>
</evidence>
<dbReference type="GO" id="GO:0005886">
    <property type="term" value="C:plasma membrane"/>
    <property type="evidence" value="ECO:0007669"/>
    <property type="project" value="UniProtKB-SubCell"/>
</dbReference>
<evidence type="ECO:0000256" key="11">
    <source>
        <dbReference type="SAM" id="Phobius"/>
    </source>
</evidence>
<feature type="transmembrane region" description="Helical" evidence="11">
    <location>
        <begin position="24"/>
        <end position="44"/>
    </location>
</feature>
<keyword evidence="6 11" id="KW-0812">Transmembrane</keyword>
<keyword evidence="14" id="KW-1185">Reference proteome</keyword>
<accession>A0A2T7UIC0</accession>
<evidence type="ECO:0000256" key="6">
    <source>
        <dbReference type="ARBA" id="ARBA00022692"/>
    </source>
</evidence>
<organism evidence="13 14">
    <name type="scientific">Limnohabitans planktonicus II-D5</name>
    <dbReference type="NCBI Taxonomy" id="1293045"/>
    <lineage>
        <taxon>Bacteria</taxon>
        <taxon>Pseudomonadati</taxon>
        <taxon>Pseudomonadota</taxon>
        <taxon>Betaproteobacteria</taxon>
        <taxon>Burkholderiales</taxon>
        <taxon>Comamonadaceae</taxon>
        <taxon>Limnohabitans</taxon>
    </lineage>
</organism>
<dbReference type="SUPFAM" id="SSF54523">
    <property type="entry name" value="Pili subunits"/>
    <property type="match status" value="1"/>
</dbReference>
<dbReference type="InterPro" id="IPR012902">
    <property type="entry name" value="N_methyl_site"/>
</dbReference>
<evidence type="ECO:0000256" key="8">
    <source>
        <dbReference type="ARBA" id="ARBA00023136"/>
    </source>
</evidence>
<evidence type="ECO:0000256" key="2">
    <source>
        <dbReference type="ARBA" id="ARBA00021549"/>
    </source>
</evidence>
<proteinExistence type="inferred from homology"/>
<dbReference type="Pfam" id="PF07963">
    <property type="entry name" value="N_methyl"/>
    <property type="match status" value="1"/>
</dbReference>
<keyword evidence="5" id="KW-0997">Cell inner membrane</keyword>
<dbReference type="OrthoDB" id="8592199at2"/>
<dbReference type="PROSITE" id="PS00409">
    <property type="entry name" value="PROKAR_NTER_METHYL"/>
    <property type="match status" value="1"/>
</dbReference>
<reference evidence="13" key="1">
    <citation type="submission" date="2017-04" db="EMBL/GenBank/DDBJ databases">
        <title>Unexpected and diverse lifestyles within the genus Limnohabitans.</title>
        <authorList>
            <person name="Kasalicky V."/>
            <person name="Mehrshad M."/>
            <person name="Andrei S.-A."/>
            <person name="Salcher M."/>
            <person name="Kratochvilova H."/>
            <person name="Simek K."/>
            <person name="Ghai R."/>
        </authorList>
    </citation>
    <scope>NUCLEOTIDE SEQUENCE [LARGE SCALE GENOMIC DNA]</scope>
    <source>
        <strain evidence="13">II-D5</strain>
    </source>
</reference>
<evidence type="ECO:0000256" key="10">
    <source>
        <dbReference type="ARBA" id="ARBA00030775"/>
    </source>
</evidence>
<keyword evidence="4" id="KW-0488">Methylation</keyword>
<dbReference type="NCBIfam" id="TIGR02532">
    <property type="entry name" value="IV_pilin_GFxxxE"/>
    <property type="match status" value="1"/>
</dbReference>
<comment type="caution">
    <text evidence="13">The sequence shown here is derived from an EMBL/GenBank/DDBJ whole genome shotgun (WGS) entry which is preliminary data.</text>
</comment>
<dbReference type="Gene3D" id="3.55.40.10">
    <property type="entry name" value="minor pseudopilin epsh domain"/>
    <property type="match status" value="1"/>
</dbReference>
<name>A0A2T7UIC0_9BURK</name>
<comment type="subcellular location">
    <subcellularLocation>
        <location evidence="1">Cell inner membrane</location>
        <topology evidence="1">Single-pass membrane protein</topology>
    </subcellularLocation>
</comment>
<feature type="domain" description="General secretion pathway GspH" evidence="12">
    <location>
        <begin position="59"/>
        <end position="182"/>
    </location>
</feature>